<dbReference type="eggNOG" id="ENOG502S15T">
    <property type="taxonomic scope" value="Eukaryota"/>
</dbReference>
<name>Q5B938_EMENI</name>
<gene>
    <name evidence="2" type="ORF">ANIA_02942</name>
</gene>
<feature type="domain" description="AB hydrolase-1" evidence="1">
    <location>
        <begin position="12"/>
        <end position="234"/>
    </location>
</feature>
<dbReference type="HOGENOM" id="CLU_046066_1_3_1"/>
<dbReference type="GeneID" id="2873969"/>
<reference evidence="3" key="2">
    <citation type="journal article" date="2009" name="Fungal Genet. Biol.">
        <title>The 2008 update of the Aspergillus nidulans genome annotation: a community effort.</title>
        <authorList>
            <person name="Wortman J.R."/>
            <person name="Gilsenan J.M."/>
            <person name="Joardar V."/>
            <person name="Deegan J."/>
            <person name="Clutterbuck J."/>
            <person name="Andersen M.R."/>
            <person name="Archer D."/>
            <person name="Bencina M."/>
            <person name="Braus G."/>
            <person name="Coutinho P."/>
            <person name="von Dohren H."/>
            <person name="Doonan J."/>
            <person name="Driessen A.J."/>
            <person name="Durek P."/>
            <person name="Espeso E."/>
            <person name="Fekete E."/>
            <person name="Flipphi M."/>
            <person name="Estrada C.G."/>
            <person name="Geysens S."/>
            <person name="Goldman G."/>
            <person name="de Groot P.W."/>
            <person name="Hansen K."/>
            <person name="Harris S.D."/>
            <person name="Heinekamp T."/>
            <person name="Helmstaedt K."/>
            <person name="Henrissat B."/>
            <person name="Hofmann G."/>
            <person name="Homan T."/>
            <person name="Horio T."/>
            <person name="Horiuchi H."/>
            <person name="James S."/>
            <person name="Jones M."/>
            <person name="Karaffa L."/>
            <person name="Karanyi Z."/>
            <person name="Kato M."/>
            <person name="Keller N."/>
            <person name="Kelly D.E."/>
            <person name="Kiel J.A."/>
            <person name="Kim J.M."/>
            <person name="van der Klei I.J."/>
            <person name="Klis F.M."/>
            <person name="Kovalchuk A."/>
            <person name="Krasevec N."/>
            <person name="Kubicek C.P."/>
            <person name="Liu B."/>
            <person name="Maccabe A."/>
            <person name="Meyer V."/>
            <person name="Mirabito P."/>
            <person name="Miskei M."/>
            <person name="Mos M."/>
            <person name="Mullins J."/>
            <person name="Nelson D.R."/>
            <person name="Nielsen J."/>
            <person name="Oakley B.R."/>
            <person name="Osmani S.A."/>
            <person name="Pakula T."/>
            <person name="Paszewski A."/>
            <person name="Paulsen I."/>
            <person name="Pilsyk S."/>
            <person name="Pocsi I."/>
            <person name="Punt P.J."/>
            <person name="Ram A.F."/>
            <person name="Ren Q."/>
            <person name="Robellet X."/>
            <person name="Robson G."/>
            <person name="Seiboth B."/>
            <person name="van Solingen P."/>
            <person name="Specht T."/>
            <person name="Sun J."/>
            <person name="Taheri-Talesh N."/>
            <person name="Takeshita N."/>
            <person name="Ussery D."/>
            <person name="vanKuyk P.A."/>
            <person name="Visser H."/>
            <person name="van de Vondervoort P.J."/>
            <person name="de Vries R.P."/>
            <person name="Walton J."/>
            <person name="Xiang X."/>
            <person name="Xiong Y."/>
            <person name="Zeng A.P."/>
            <person name="Brandt B.W."/>
            <person name="Cornell M.J."/>
            <person name="van den Hondel C.A."/>
            <person name="Visser J."/>
            <person name="Oliver S.G."/>
            <person name="Turner G."/>
        </authorList>
    </citation>
    <scope>GENOME REANNOTATION</scope>
    <source>
        <strain evidence="3">FGSC A4 / ATCC 38163 / CBS 112.46 / NRRL 194 / M139</strain>
    </source>
</reference>
<dbReference type="PANTHER" id="PTHR37017">
    <property type="entry name" value="AB HYDROLASE-1 DOMAIN-CONTAINING PROTEIN-RELATED"/>
    <property type="match status" value="1"/>
</dbReference>
<dbReference type="ESTHER" id="emeni-q5b938">
    <property type="family name" value="6_AlphaBeta_hydrolase"/>
</dbReference>
<dbReference type="SUPFAM" id="SSF53474">
    <property type="entry name" value="alpha/beta-Hydrolases"/>
    <property type="match status" value="1"/>
</dbReference>
<organism evidence="2 3">
    <name type="scientific">Emericella nidulans (strain FGSC A4 / ATCC 38163 / CBS 112.46 / NRRL 194 / M139)</name>
    <name type="common">Aspergillus nidulans</name>
    <dbReference type="NCBI Taxonomy" id="227321"/>
    <lineage>
        <taxon>Eukaryota</taxon>
        <taxon>Fungi</taxon>
        <taxon>Dikarya</taxon>
        <taxon>Ascomycota</taxon>
        <taxon>Pezizomycotina</taxon>
        <taxon>Eurotiomycetes</taxon>
        <taxon>Eurotiomycetidae</taxon>
        <taxon>Eurotiales</taxon>
        <taxon>Aspergillaceae</taxon>
        <taxon>Aspergillus</taxon>
        <taxon>Aspergillus subgen. Nidulantes</taxon>
    </lineage>
</organism>
<dbReference type="InParanoid" id="Q5B938"/>
<dbReference type="OMA" id="EYEPWHD"/>
<protein>
    <recommendedName>
        <fullName evidence="1">AB hydrolase-1 domain-containing protein</fullName>
    </recommendedName>
</protein>
<proteinExistence type="predicted"/>
<accession>C8VJ39</accession>
<dbReference type="InterPro" id="IPR029058">
    <property type="entry name" value="AB_hydrolase_fold"/>
</dbReference>
<evidence type="ECO:0000313" key="3">
    <source>
        <dbReference type="Proteomes" id="UP000000560"/>
    </source>
</evidence>
<dbReference type="KEGG" id="ani:ANIA_02942"/>
<reference evidence="3" key="1">
    <citation type="journal article" date="2005" name="Nature">
        <title>Sequencing of Aspergillus nidulans and comparative analysis with A. fumigatus and A. oryzae.</title>
        <authorList>
            <person name="Galagan J.E."/>
            <person name="Calvo S.E."/>
            <person name="Cuomo C."/>
            <person name="Ma L.J."/>
            <person name="Wortman J.R."/>
            <person name="Batzoglou S."/>
            <person name="Lee S.I."/>
            <person name="Basturkmen M."/>
            <person name="Spevak C.C."/>
            <person name="Clutterbuck J."/>
            <person name="Kapitonov V."/>
            <person name="Jurka J."/>
            <person name="Scazzocchio C."/>
            <person name="Farman M."/>
            <person name="Butler J."/>
            <person name="Purcell S."/>
            <person name="Harris S."/>
            <person name="Braus G.H."/>
            <person name="Draht O."/>
            <person name="Busch S."/>
            <person name="D'Enfert C."/>
            <person name="Bouchier C."/>
            <person name="Goldman G.H."/>
            <person name="Bell-Pedersen D."/>
            <person name="Griffiths-Jones S."/>
            <person name="Doonan J.H."/>
            <person name="Yu J."/>
            <person name="Vienken K."/>
            <person name="Pain A."/>
            <person name="Freitag M."/>
            <person name="Selker E.U."/>
            <person name="Archer D.B."/>
            <person name="Penalva M.A."/>
            <person name="Oakley B.R."/>
            <person name="Momany M."/>
            <person name="Tanaka T."/>
            <person name="Kumagai T."/>
            <person name="Asai K."/>
            <person name="Machida M."/>
            <person name="Nierman W.C."/>
            <person name="Denning D.W."/>
            <person name="Caddick M."/>
            <person name="Hynes M."/>
            <person name="Paoletti M."/>
            <person name="Fischer R."/>
            <person name="Miller B."/>
            <person name="Dyer P."/>
            <person name="Sachs M.S."/>
            <person name="Osmani S.A."/>
            <person name="Birren B.W."/>
        </authorList>
    </citation>
    <scope>NUCLEOTIDE SEQUENCE [LARGE SCALE GENOMIC DNA]</scope>
    <source>
        <strain evidence="3">FGSC A4 / ATCC 38163 / CBS 112.46 / NRRL 194 / M139</strain>
    </source>
</reference>
<dbReference type="EMBL" id="BN001306">
    <property type="protein sequence ID" value="CBF83706.1"/>
    <property type="molecule type" value="Genomic_DNA"/>
</dbReference>
<dbReference type="InterPro" id="IPR052897">
    <property type="entry name" value="Sec-Metab_Biosynth_Hydrolase"/>
</dbReference>
<dbReference type="Proteomes" id="UP000000560">
    <property type="component" value="Chromosome VI"/>
</dbReference>
<accession>Q5B938</accession>
<evidence type="ECO:0000313" key="2">
    <source>
        <dbReference type="EMBL" id="CBF83706.1"/>
    </source>
</evidence>
<dbReference type="RefSeq" id="XP_660546.1">
    <property type="nucleotide sequence ID" value="XM_655454.2"/>
</dbReference>
<dbReference type="AlphaFoldDB" id="Q5B938"/>
<dbReference type="OrthoDB" id="1263307at2759"/>
<evidence type="ECO:0000259" key="1">
    <source>
        <dbReference type="Pfam" id="PF12697"/>
    </source>
</evidence>
<dbReference type="InterPro" id="IPR000073">
    <property type="entry name" value="AB_hydrolase_1"/>
</dbReference>
<sequence length="245" mass="26563">MATKPTIVFSIGAWLTPPAFNALRAKLLERCIPSEAPPHPSIGAEPPNKTLADDIASLSSVLKKLVEVEGKDVVVIGHSYGGVVASSAVEGLAKADRETAGQNGGVVRIAYMAAFVLDKGQSLLGMLGGQYLPWMEVKDDYVYCNAGAEAAMHDLTPEERQKWSSELVHTSRAVFSGASTYEPWHRIPSAYVLCEEDLALPLLFQEMMAAKLETDLTYRLKSSHSPFLSMPDSLTDVLEDLVSRV</sequence>
<dbReference type="Gene3D" id="3.40.50.1820">
    <property type="entry name" value="alpha/beta hydrolase"/>
    <property type="match status" value="1"/>
</dbReference>
<keyword evidence="3" id="KW-1185">Reference proteome</keyword>
<dbReference type="PANTHER" id="PTHR37017:SF11">
    <property type="entry name" value="ESTERASE_LIPASE_THIOESTERASE DOMAIN-CONTAINING PROTEIN"/>
    <property type="match status" value="1"/>
</dbReference>
<dbReference type="Pfam" id="PF12697">
    <property type="entry name" value="Abhydrolase_6"/>
    <property type="match status" value="1"/>
</dbReference>